<comment type="subunit">
    <text evidence="2">Heterotetramer of subunits RFC2, RFC3, RFC4 and RFC5 that can form a complex with RFC1.</text>
</comment>
<feature type="domain" description="AAA+ ATPase" evidence="6">
    <location>
        <begin position="304"/>
        <end position="431"/>
    </location>
</feature>
<dbReference type="Proteomes" id="UP001314263">
    <property type="component" value="Unassembled WGS sequence"/>
</dbReference>
<dbReference type="CDD" id="cd00009">
    <property type="entry name" value="AAA"/>
    <property type="match status" value="2"/>
</dbReference>
<comment type="similarity">
    <text evidence="1">Belongs to the activator 1 small subunits family.</text>
</comment>
<dbReference type="GO" id="GO:0003689">
    <property type="term" value="F:DNA clamp loader activity"/>
    <property type="evidence" value="ECO:0007669"/>
    <property type="project" value="TreeGrafter"/>
</dbReference>
<gene>
    <name evidence="7" type="ORF">CVIRNUC_003541</name>
</gene>
<dbReference type="GO" id="GO:0006281">
    <property type="term" value="P:DNA repair"/>
    <property type="evidence" value="ECO:0007669"/>
    <property type="project" value="TreeGrafter"/>
</dbReference>
<keyword evidence="3" id="KW-0235">DNA replication</keyword>
<dbReference type="EMBL" id="CAUYUE010000004">
    <property type="protein sequence ID" value="CAK0768226.1"/>
    <property type="molecule type" value="Genomic_DNA"/>
</dbReference>
<evidence type="ECO:0000256" key="3">
    <source>
        <dbReference type="ARBA" id="ARBA00022705"/>
    </source>
</evidence>
<keyword evidence="8" id="KW-1185">Reference proteome</keyword>
<keyword evidence="5" id="KW-0067">ATP-binding</keyword>
<dbReference type="InterPro" id="IPR050238">
    <property type="entry name" value="DNA_Rep/Repair_Clamp_Loader"/>
</dbReference>
<evidence type="ECO:0000256" key="1">
    <source>
        <dbReference type="ARBA" id="ARBA00005378"/>
    </source>
</evidence>
<dbReference type="Gene3D" id="1.10.8.60">
    <property type="match status" value="2"/>
</dbReference>
<dbReference type="AlphaFoldDB" id="A0AAV1I0F6"/>
<protein>
    <recommendedName>
        <fullName evidence="6">AAA+ ATPase domain-containing protein</fullName>
    </recommendedName>
</protein>
<dbReference type="Pfam" id="PF00004">
    <property type="entry name" value="AAA"/>
    <property type="match status" value="2"/>
</dbReference>
<reference evidence="7 8" key="1">
    <citation type="submission" date="2023-10" db="EMBL/GenBank/DDBJ databases">
        <authorList>
            <person name="Maclean D."/>
            <person name="Macfadyen A."/>
        </authorList>
    </citation>
    <scope>NUCLEOTIDE SEQUENCE [LARGE SCALE GENOMIC DNA]</scope>
</reference>
<keyword evidence="4" id="KW-0547">Nucleotide-binding</keyword>
<dbReference type="InterPro" id="IPR047854">
    <property type="entry name" value="RFC_lid"/>
</dbReference>
<evidence type="ECO:0000256" key="4">
    <source>
        <dbReference type="ARBA" id="ARBA00022741"/>
    </source>
</evidence>
<dbReference type="Gene3D" id="3.40.50.300">
    <property type="entry name" value="P-loop containing nucleotide triphosphate hydrolases"/>
    <property type="match status" value="2"/>
</dbReference>
<proteinExistence type="inferred from homology"/>
<accession>A0AAV1I0F6</accession>
<evidence type="ECO:0000259" key="6">
    <source>
        <dbReference type="SMART" id="SM00382"/>
    </source>
</evidence>
<feature type="domain" description="AAA+ ATPase" evidence="6">
    <location>
        <begin position="36"/>
        <end position="153"/>
    </location>
</feature>
<dbReference type="PANTHER" id="PTHR11669">
    <property type="entry name" value="REPLICATION FACTOR C / DNA POLYMERASE III GAMMA-TAU SUBUNIT"/>
    <property type="match status" value="1"/>
</dbReference>
<dbReference type="GO" id="GO:0016887">
    <property type="term" value="F:ATP hydrolysis activity"/>
    <property type="evidence" value="ECO:0007669"/>
    <property type="project" value="InterPro"/>
</dbReference>
<dbReference type="InterPro" id="IPR003959">
    <property type="entry name" value="ATPase_AAA_core"/>
</dbReference>
<organism evidence="7 8">
    <name type="scientific">Coccomyxa viridis</name>
    <dbReference type="NCBI Taxonomy" id="1274662"/>
    <lineage>
        <taxon>Eukaryota</taxon>
        <taxon>Viridiplantae</taxon>
        <taxon>Chlorophyta</taxon>
        <taxon>core chlorophytes</taxon>
        <taxon>Trebouxiophyceae</taxon>
        <taxon>Trebouxiophyceae incertae sedis</taxon>
        <taxon>Coccomyxaceae</taxon>
        <taxon>Coccomyxa</taxon>
    </lineage>
</organism>
<dbReference type="GO" id="GO:0005663">
    <property type="term" value="C:DNA replication factor C complex"/>
    <property type="evidence" value="ECO:0007669"/>
    <property type="project" value="TreeGrafter"/>
</dbReference>
<dbReference type="GO" id="GO:0006261">
    <property type="term" value="P:DNA-templated DNA replication"/>
    <property type="evidence" value="ECO:0007669"/>
    <property type="project" value="TreeGrafter"/>
</dbReference>
<evidence type="ECO:0000313" key="8">
    <source>
        <dbReference type="Proteomes" id="UP001314263"/>
    </source>
</evidence>
<dbReference type="PANTHER" id="PTHR11669:SF20">
    <property type="entry name" value="REPLICATION FACTOR C SUBUNIT 4"/>
    <property type="match status" value="1"/>
</dbReference>
<name>A0AAV1I0F6_9CHLO</name>
<dbReference type="InterPro" id="IPR003593">
    <property type="entry name" value="AAA+_ATPase"/>
</dbReference>
<dbReference type="CDD" id="cd18140">
    <property type="entry name" value="HLD_clamp_RFC"/>
    <property type="match status" value="1"/>
</dbReference>
<dbReference type="InterPro" id="IPR027417">
    <property type="entry name" value="P-loop_NTPase"/>
</dbReference>
<evidence type="ECO:0000256" key="2">
    <source>
        <dbReference type="ARBA" id="ARBA00011480"/>
    </source>
</evidence>
<dbReference type="SMART" id="SM00382">
    <property type="entry name" value="AAA"/>
    <property type="match status" value="2"/>
</dbReference>
<evidence type="ECO:0000256" key="5">
    <source>
        <dbReference type="ARBA" id="ARBA00022840"/>
    </source>
</evidence>
<sequence length="586" mass="64300">MSSQPWSEKYRPATLEDTIQDPHKLLLLTEYCTRREIPHLLLVGPPGTGKTSASLALAMRANPDPEMHMHLNASDDRGVECVRTRIQHHCRRQCVGAQKIIVLDEAEAMTATAQHALKPFLDDSLSTAFILTCNDDSQLILCLRSRLCVVRFSALSVQDVVTTLRRIATAEGLRHSSTGLRTIAEDTRGDLRSAINLMQAVSTEHSRITVGNVMRHSGLDVSRIVRDLVTAARKVDLTQMYHHLASARSHGYSDSDVLRSIEDGIKIPRGVYDMLWSEKYRPKSQEQIVGQNSFRALLRNCHHGLPNLLLYGPSGTGKSSSVNVLVHTLYGHNTRGNILRINASDSRGIGSIRDVISEFTRTGNAISLGASRVKLVILEEADSLTLDAQCCLRRIMELNCTSARFCLVCNFADKLLPAIRSRCSNFRFSPLSHADIISHLTSVALAENVPASGAALASIVHCAHGDLRCAINQLQTVASLDTPQIGPEHVAAAAAVPEQSFVDNLRVCRAKSFRETCDYLLDATAQCRMTSATLLRALYDGLRDDLSPEQLAHLADLQVVASMDHDSELFAIAAAAITQMPPRIAR</sequence>
<evidence type="ECO:0000313" key="7">
    <source>
        <dbReference type="EMBL" id="CAK0768226.1"/>
    </source>
</evidence>
<dbReference type="GO" id="GO:0005524">
    <property type="term" value="F:ATP binding"/>
    <property type="evidence" value="ECO:0007669"/>
    <property type="project" value="UniProtKB-KW"/>
</dbReference>
<dbReference type="SUPFAM" id="SSF52540">
    <property type="entry name" value="P-loop containing nucleoside triphosphate hydrolases"/>
    <property type="match status" value="2"/>
</dbReference>
<comment type="caution">
    <text evidence="7">The sequence shown here is derived from an EMBL/GenBank/DDBJ whole genome shotgun (WGS) entry which is preliminary data.</text>
</comment>